<gene>
    <name evidence="1" type="ORF">Pmani_014192</name>
</gene>
<reference evidence="1" key="1">
    <citation type="submission" date="2023-11" db="EMBL/GenBank/DDBJ databases">
        <title>Genome assemblies of two species of porcelain crab, Petrolisthes cinctipes and Petrolisthes manimaculis (Anomura: Porcellanidae).</title>
        <authorList>
            <person name="Angst P."/>
        </authorList>
    </citation>
    <scope>NUCLEOTIDE SEQUENCE</scope>
    <source>
        <strain evidence="1">PB745_02</strain>
        <tissue evidence="1">Gill</tissue>
    </source>
</reference>
<protein>
    <submittedName>
        <fullName evidence="1">Uncharacterized protein</fullName>
    </submittedName>
</protein>
<sequence>MLDELLRARKRSKDTALGDDGITYLIISGLGTGGHTALLTIMNESWVVSKWPLPWKKSDILPIPKPKEKGKYSTDEIALTSCLCKTMERMMLNRLLWKLGPWHPHLFGFVKRTGTTTAIASLLSTAKE</sequence>
<accession>A0AAE1PWR5</accession>
<dbReference type="EMBL" id="JAWZYT010001218">
    <property type="protein sequence ID" value="KAK4314487.1"/>
    <property type="molecule type" value="Genomic_DNA"/>
</dbReference>
<name>A0AAE1PWR5_9EUCA</name>
<dbReference type="Proteomes" id="UP001292094">
    <property type="component" value="Unassembled WGS sequence"/>
</dbReference>
<proteinExistence type="predicted"/>
<comment type="caution">
    <text evidence="1">The sequence shown here is derived from an EMBL/GenBank/DDBJ whole genome shotgun (WGS) entry which is preliminary data.</text>
</comment>
<evidence type="ECO:0000313" key="2">
    <source>
        <dbReference type="Proteomes" id="UP001292094"/>
    </source>
</evidence>
<organism evidence="1 2">
    <name type="scientific">Petrolisthes manimaculis</name>
    <dbReference type="NCBI Taxonomy" id="1843537"/>
    <lineage>
        <taxon>Eukaryota</taxon>
        <taxon>Metazoa</taxon>
        <taxon>Ecdysozoa</taxon>
        <taxon>Arthropoda</taxon>
        <taxon>Crustacea</taxon>
        <taxon>Multicrustacea</taxon>
        <taxon>Malacostraca</taxon>
        <taxon>Eumalacostraca</taxon>
        <taxon>Eucarida</taxon>
        <taxon>Decapoda</taxon>
        <taxon>Pleocyemata</taxon>
        <taxon>Anomura</taxon>
        <taxon>Galatheoidea</taxon>
        <taxon>Porcellanidae</taxon>
        <taxon>Petrolisthes</taxon>
    </lineage>
</organism>
<keyword evidence="2" id="KW-1185">Reference proteome</keyword>
<evidence type="ECO:0000313" key="1">
    <source>
        <dbReference type="EMBL" id="KAK4314487.1"/>
    </source>
</evidence>
<dbReference type="AlphaFoldDB" id="A0AAE1PWR5"/>